<dbReference type="GO" id="GO:0003700">
    <property type="term" value="F:DNA-binding transcription factor activity"/>
    <property type="evidence" value="ECO:0007669"/>
    <property type="project" value="InterPro"/>
</dbReference>
<evidence type="ECO:0000313" key="7">
    <source>
        <dbReference type="Proteomes" id="UP000216225"/>
    </source>
</evidence>
<sequence>MNVTLRQLQVFLSVAATRNFSRTGDQVGLTQPAVSRSITELEAQLGLQLLNRTTREVDLTDAGRSLAARLPRVLEDLEATLLDVQGMSTALHGRVRVASSPTLSANLLPDCIARCQRELPGVQVMLLDRVQNDVLSSVLSGEVDFGVVIDPGDREALHCEPIYTEPFGLACPPAHRLARRRQVRWTDLADEPLVLLDHASGSRRLIDRALAAQGVQARVAQEVGHATTIFRMLDAGLGVSVIPMLALPPEGLPHLAIRPLLPRVDRDIVLVHRRNRALAPLAQRVWDLVRDVAHARQRITSPAPRPGSGSPRA</sequence>
<reference evidence="6 7" key="1">
    <citation type="submission" date="2018-09" db="EMBL/GenBank/DDBJ databases">
        <title>Genome comparison of Alicycliphilus sp. BQ1, a polyurethanolytic bacterium, with its closest phylogenetic relatives Alicycliphilus denitrificans BC and K601, unable to attack polyurethane.</title>
        <authorList>
            <person name="Loza-Tavera H."/>
            <person name="Lozano L."/>
            <person name="Cevallos M."/>
            <person name="Maya-Lucas O."/>
            <person name="Garcia-Mena J."/>
            <person name="Hernandez J."/>
        </authorList>
    </citation>
    <scope>NUCLEOTIDE SEQUENCE [LARGE SCALE GENOMIC DNA]</scope>
    <source>
        <strain evidence="6 7">BQ1</strain>
    </source>
</reference>
<keyword evidence="4" id="KW-0804">Transcription</keyword>
<organism evidence="6 7">
    <name type="scientific">Alicycliphilus denitrificans</name>
    <dbReference type="NCBI Taxonomy" id="179636"/>
    <lineage>
        <taxon>Bacteria</taxon>
        <taxon>Pseudomonadati</taxon>
        <taxon>Pseudomonadota</taxon>
        <taxon>Betaproteobacteria</taxon>
        <taxon>Burkholderiales</taxon>
        <taxon>Comamonadaceae</taxon>
        <taxon>Alicycliphilus</taxon>
    </lineage>
</organism>
<dbReference type="FunFam" id="1.10.10.10:FF:000001">
    <property type="entry name" value="LysR family transcriptional regulator"/>
    <property type="match status" value="1"/>
</dbReference>
<evidence type="ECO:0000259" key="5">
    <source>
        <dbReference type="PROSITE" id="PS50931"/>
    </source>
</evidence>
<comment type="similarity">
    <text evidence="1">Belongs to the LysR transcriptional regulatory family.</text>
</comment>
<protein>
    <submittedName>
        <fullName evidence="6">LysR family transcriptional regulator</fullName>
    </submittedName>
</protein>
<dbReference type="Pfam" id="PF03466">
    <property type="entry name" value="LysR_substrate"/>
    <property type="match status" value="1"/>
</dbReference>
<evidence type="ECO:0000256" key="1">
    <source>
        <dbReference type="ARBA" id="ARBA00009437"/>
    </source>
</evidence>
<feature type="domain" description="HTH lysR-type" evidence="5">
    <location>
        <begin position="3"/>
        <end position="60"/>
    </location>
</feature>
<dbReference type="InterPro" id="IPR036390">
    <property type="entry name" value="WH_DNA-bd_sf"/>
</dbReference>
<keyword evidence="3" id="KW-0238">DNA-binding</keyword>
<dbReference type="PANTHER" id="PTHR30419:SF14">
    <property type="entry name" value="LYSR FAMILY TRANSCRIPTIONAL REGULATOR"/>
    <property type="match status" value="1"/>
</dbReference>
<dbReference type="InterPro" id="IPR005119">
    <property type="entry name" value="LysR_subst-bd"/>
</dbReference>
<dbReference type="Pfam" id="PF00126">
    <property type="entry name" value="HTH_1"/>
    <property type="match status" value="1"/>
</dbReference>
<dbReference type="CDD" id="cd08440">
    <property type="entry name" value="PBP2_LTTR_like_4"/>
    <property type="match status" value="1"/>
</dbReference>
<dbReference type="InterPro" id="IPR036388">
    <property type="entry name" value="WH-like_DNA-bd_sf"/>
</dbReference>
<dbReference type="PANTHER" id="PTHR30419">
    <property type="entry name" value="HTH-TYPE TRANSCRIPTIONAL REGULATOR YBHD"/>
    <property type="match status" value="1"/>
</dbReference>
<comment type="caution">
    <text evidence="6">The sequence shown here is derived from an EMBL/GenBank/DDBJ whole genome shotgun (WGS) entry which is preliminary data.</text>
</comment>
<name>A0A3R7EFZ7_9BURK</name>
<dbReference type="Gene3D" id="3.40.190.290">
    <property type="match status" value="1"/>
</dbReference>
<evidence type="ECO:0000313" key="6">
    <source>
        <dbReference type="EMBL" id="RKJ98843.1"/>
    </source>
</evidence>
<proteinExistence type="inferred from homology"/>
<evidence type="ECO:0000256" key="2">
    <source>
        <dbReference type="ARBA" id="ARBA00023015"/>
    </source>
</evidence>
<dbReference type="SUPFAM" id="SSF53850">
    <property type="entry name" value="Periplasmic binding protein-like II"/>
    <property type="match status" value="1"/>
</dbReference>
<dbReference type="PROSITE" id="PS50931">
    <property type="entry name" value="HTH_LYSR"/>
    <property type="match status" value="1"/>
</dbReference>
<dbReference type="RefSeq" id="WP_094435216.1">
    <property type="nucleotide sequence ID" value="NZ_NKDB02000001.1"/>
</dbReference>
<dbReference type="SUPFAM" id="SSF46785">
    <property type="entry name" value="Winged helix' DNA-binding domain"/>
    <property type="match status" value="1"/>
</dbReference>
<dbReference type="EMBL" id="NKDB02000001">
    <property type="protein sequence ID" value="RKJ98843.1"/>
    <property type="molecule type" value="Genomic_DNA"/>
</dbReference>
<evidence type="ECO:0000256" key="4">
    <source>
        <dbReference type="ARBA" id="ARBA00023163"/>
    </source>
</evidence>
<gene>
    <name evidence="6" type="ORF">CE154_003585</name>
</gene>
<keyword evidence="2" id="KW-0805">Transcription regulation</keyword>
<dbReference type="GO" id="GO:0005829">
    <property type="term" value="C:cytosol"/>
    <property type="evidence" value="ECO:0007669"/>
    <property type="project" value="TreeGrafter"/>
</dbReference>
<dbReference type="Gene3D" id="1.10.10.10">
    <property type="entry name" value="Winged helix-like DNA-binding domain superfamily/Winged helix DNA-binding domain"/>
    <property type="match status" value="1"/>
</dbReference>
<dbReference type="Proteomes" id="UP000216225">
    <property type="component" value="Unassembled WGS sequence"/>
</dbReference>
<dbReference type="AlphaFoldDB" id="A0A3R7EFZ7"/>
<dbReference type="InterPro" id="IPR050950">
    <property type="entry name" value="HTH-type_LysR_regulators"/>
</dbReference>
<dbReference type="InterPro" id="IPR000847">
    <property type="entry name" value="LysR_HTH_N"/>
</dbReference>
<dbReference type="GO" id="GO:0003677">
    <property type="term" value="F:DNA binding"/>
    <property type="evidence" value="ECO:0007669"/>
    <property type="project" value="UniProtKB-KW"/>
</dbReference>
<evidence type="ECO:0000256" key="3">
    <source>
        <dbReference type="ARBA" id="ARBA00023125"/>
    </source>
</evidence>
<dbReference type="PRINTS" id="PR00039">
    <property type="entry name" value="HTHLYSR"/>
</dbReference>
<accession>A0A3R7EFZ7</accession>